<dbReference type="AlphaFoldDB" id="A0A1X1TAT6"/>
<dbReference type="EMBL" id="LQOS01000025">
    <property type="protein sequence ID" value="ORV41693.1"/>
    <property type="molecule type" value="Genomic_DNA"/>
</dbReference>
<dbReference type="InterPro" id="IPR013766">
    <property type="entry name" value="Thioredoxin_domain"/>
</dbReference>
<dbReference type="GO" id="GO:0004601">
    <property type="term" value="F:peroxidase activity"/>
    <property type="evidence" value="ECO:0007669"/>
    <property type="project" value="UniProtKB-KW"/>
</dbReference>
<proteinExistence type="predicted"/>
<reference evidence="5" key="3">
    <citation type="submission" date="2020-02" db="EMBL/GenBank/DDBJ databases">
        <authorList>
            <person name="Matsumoto Y."/>
            <person name="Motooka D."/>
            <person name="Nakamura S."/>
        </authorList>
    </citation>
    <scope>NUCLEOTIDE SEQUENCE</scope>
    <source>
        <strain evidence="5">JCM 12405</strain>
    </source>
</reference>
<keyword evidence="2" id="KW-0049">Antioxidant</keyword>
<protein>
    <submittedName>
        <fullName evidence="6">Redoxin</fullName>
    </submittedName>
</protein>
<reference evidence="6 7" key="1">
    <citation type="submission" date="2016-01" db="EMBL/GenBank/DDBJ databases">
        <title>The new phylogeny of the genus Mycobacterium.</title>
        <authorList>
            <person name="Tarcisio F."/>
            <person name="Conor M."/>
            <person name="Antonella G."/>
            <person name="Elisabetta G."/>
            <person name="Giulia F.S."/>
            <person name="Sara T."/>
            <person name="Anna F."/>
            <person name="Clotilde B."/>
            <person name="Roberto B."/>
            <person name="Veronica D.S."/>
            <person name="Fabio R."/>
            <person name="Monica P."/>
            <person name="Olivier J."/>
            <person name="Enrico T."/>
            <person name="Nicola S."/>
        </authorList>
    </citation>
    <scope>NUCLEOTIDE SEQUENCE [LARGE SCALE GENOMIC DNA]</scope>
    <source>
        <strain evidence="6 7">DSM 44339</strain>
    </source>
</reference>
<dbReference type="Proteomes" id="UP000467201">
    <property type="component" value="Chromosome"/>
</dbReference>
<dbReference type="Gene3D" id="3.40.30.10">
    <property type="entry name" value="Glutaredoxin"/>
    <property type="match status" value="1"/>
</dbReference>
<dbReference type="InterPro" id="IPR050455">
    <property type="entry name" value="Tpx_Peroxidase_subfamily"/>
</dbReference>
<dbReference type="CDD" id="cd03018">
    <property type="entry name" value="PRX_AhpE_like"/>
    <property type="match status" value="1"/>
</dbReference>
<keyword evidence="7" id="KW-1185">Reference proteome</keyword>
<dbReference type="PANTHER" id="PTHR43110">
    <property type="entry name" value="THIOL PEROXIDASE"/>
    <property type="match status" value="1"/>
</dbReference>
<organism evidence="6 7">
    <name type="scientific">Mycolicibacterium doricum</name>
    <dbReference type="NCBI Taxonomy" id="126673"/>
    <lineage>
        <taxon>Bacteria</taxon>
        <taxon>Bacillati</taxon>
        <taxon>Actinomycetota</taxon>
        <taxon>Actinomycetes</taxon>
        <taxon>Mycobacteriales</taxon>
        <taxon>Mycobacteriaceae</taxon>
        <taxon>Mycolicibacterium</taxon>
    </lineage>
</organism>
<accession>A0A1X1TAT6</accession>
<evidence type="ECO:0000256" key="1">
    <source>
        <dbReference type="ARBA" id="ARBA00022559"/>
    </source>
</evidence>
<dbReference type="KEGG" id="mdr:MDOR_05410"/>
<dbReference type="InterPro" id="IPR036249">
    <property type="entry name" value="Thioredoxin-like_sf"/>
</dbReference>
<dbReference type="OrthoDB" id="9812811at2"/>
<keyword evidence="1" id="KW-0575">Peroxidase</keyword>
<dbReference type="PANTHER" id="PTHR43110:SF1">
    <property type="entry name" value="THIOL PEROXIDASE"/>
    <property type="match status" value="1"/>
</dbReference>
<evidence type="ECO:0000256" key="3">
    <source>
        <dbReference type="ARBA" id="ARBA00023284"/>
    </source>
</evidence>
<dbReference type="RefSeq" id="WP_085190454.1">
    <property type="nucleotide sequence ID" value="NZ_AP022605.1"/>
</dbReference>
<evidence type="ECO:0000313" key="7">
    <source>
        <dbReference type="Proteomes" id="UP000193564"/>
    </source>
</evidence>
<evidence type="ECO:0000313" key="6">
    <source>
        <dbReference type="EMBL" id="ORV41693.1"/>
    </source>
</evidence>
<sequence>MGGKEFPRALHDLEQQFVQLASEIPEGAQKEALSVLHGIVMEVWRSLERDHAPAAGVTTRDIADLWQAAPAMEGQALNSPLPVGTPAPDFALPDASGNMVNLSDFRGRPVVLVFYPLDWSPGCSQQLDLYEQESDEFASRDAQVLAISVDSIYSHGAWAAVRGLSIPLLSDFNPKGEVARRYQVWRDDDGFSERALYVIDPQGQISYSHVSPYLHHIPDVYELLDAVDAAAQNKAPRLTA</sequence>
<gene>
    <name evidence="6" type="ORF">AWC01_09500</name>
    <name evidence="5" type="ORF">MDOR_05410</name>
</gene>
<evidence type="ECO:0000256" key="2">
    <source>
        <dbReference type="ARBA" id="ARBA00022862"/>
    </source>
</evidence>
<evidence type="ECO:0000313" key="8">
    <source>
        <dbReference type="Proteomes" id="UP000467201"/>
    </source>
</evidence>
<dbReference type="Pfam" id="PF00578">
    <property type="entry name" value="AhpC-TSA"/>
    <property type="match status" value="1"/>
</dbReference>
<dbReference type="PROSITE" id="PS51352">
    <property type="entry name" value="THIOREDOXIN_2"/>
    <property type="match status" value="1"/>
</dbReference>
<evidence type="ECO:0000259" key="4">
    <source>
        <dbReference type="PROSITE" id="PS51352"/>
    </source>
</evidence>
<keyword evidence="1" id="KW-0560">Oxidoreductase</keyword>
<evidence type="ECO:0000313" key="5">
    <source>
        <dbReference type="EMBL" id="BBZ06372.1"/>
    </source>
</evidence>
<dbReference type="EMBL" id="AP022605">
    <property type="protein sequence ID" value="BBZ06372.1"/>
    <property type="molecule type" value="Genomic_DNA"/>
</dbReference>
<dbReference type="InterPro" id="IPR000866">
    <property type="entry name" value="AhpC/TSA"/>
</dbReference>
<reference evidence="5 8" key="2">
    <citation type="journal article" date="2019" name="Emerg. Microbes Infect.">
        <title>Comprehensive subspecies identification of 175 nontuberculous mycobacteria species based on 7547 genomic profiles.</title>
        <authorList>
            <person name="Matsumoto Y."/>
            <person name="Kinjo T."/>
            <person name="Motooka D."/>
            <person name="Nabeya D."/>
            <person name="Jung N."/>
            <person name="Uechi K."/>
            <person name="Horii T."/>
            <person name="Iida T."/>
            <person name="Fujita J."/>
            <person name="Nakamura S."/>
        </authorList>
    </citation>
    <scope>NUCLEOTIDE SEQUENCE [LARGE SCALE GENOMIC DNA]</scope>
    <source>
        <strain evidence="5 8">JCM 12405</strain>
    </source>
</reference>
<dbReference type="SUPFAM" id="SSF52833">
    <property type="entry name" value="Thioredoxin-like"/>
    <property type="match status" value="1"/>
</dbReference>
<keyword evidence="3" id="KW-0676">Redox-active center</keyword>
<feature type="domain" description="Thioredoxin" evidence="4">
    <location>
        <begin position="81"/>
        <end position="232"/>
    </location>
</feature>
<name>A0A1X1TAT6_9MYCO</name>
<dbReference type="STRING" id="126673.AWC01_09500"/>
<dbReference type="Proteomes" id="UP000193564">
    <property type="component" value="Unassembled WGS sequence"/>
</dbReference>